<dbReference type="Gene3D" id="3.40.50.720">
    <property type="entry name" value="NAD(P)-binding Rossmann-like Domain"/>
    <property type="match status" value="1"/>
</dbReference>
<feature type="domain" description="Enoyl reductase (ER)" evidence="1">
    <location>
        <begin position="9"/>
        <end position="307"/>
    </location>
</feature>
<dbReference type="InterPro" id="IPR052585">
    <property type="entry name" value="Lipid_raft_assoc_Zn_ADH"/>
</dbReference>
<sequence>MRAVVARAGASVVEVVDGPVCEPGPGRVRIRVAAATVNPVDVMVVDGAPVRFGLVRERAVFGLGWDVAGEVDAVGAGVSGFAVGDAVLGLRDRLDVRTGALAEFVVLDADAVAPRPVDLDPVAAATIPLNGSTARQGLDLLGSAAGDTLLVTGAAGGVGAFAVELAAARGVRVVAVAGAADEASVRDLGARWFVPRGADLADRIRALLPGGVDAALDAAMLGPDALDAVRGGGAFVAVNAGAAPPGLRGIRVHQVWVRADAAQLAELATAAGKGELTLRVARTFPFAEAARAFATVAEGGLRGRVVLVP</sequence>
<dbReference type="GO" id="GO:0016491">
    <property type="term" value="F:oxidoreductase activity"/>
    <property type="evidence" value="ECO:0007669"/>
    <property type="project" value="InterPro"/>
</dbReference>
<dbReference type="Pfam" id="PF13602">
    <property type="entry name" value="ADH_zinc_N_2"/>
    <property type="match status" value="1"/>
</dbReference>
<dbReference type="InterPro" id="IPR036291">
    <property type="entry name" value="NAD(P)-bd_dom_sf"/>
</dbReference>
<dbReference type="AlphaFoldDB" id="A0A1T3P487"/>
<dbReference type="CDD" id="cd05289">
    <property type="entry name" value="MDR_like_2"/>
    <property type="match status" value="1"/>
</dbReference>
<reference evidence="2 3" key="1">
    <citation type="submission" date="2017-03" db="EMBL/GenBank/DDBJ databases">
        <title>Draft genome sequence of Streptomyces scabrisporus NF3, endophyte isolated from Amphipterygium adstringens.</title>
        <authorList>
            <person name="Vazquez M."/>
            <person name="Ceapa C.D."/>
            <person name="Rodriguez Luna D."/>
            <person name="Sanchez Esquivel S."/>
        </authorList>
    </citation>
    <scope>NUCLEOTIDE SEQUENCE [LARGE SCALE GENOMIC DNA]</scope>
    <source>
        <strain evidence="2 3">NF3</strain>
    </source>
</reference>
<protein>
    <submittedName>
        <fullName evidence="2">NADPH:quinone reductase</fullName>
    </submittedName>
</protein>
<evidence type="ECO:0000313" key="3">
    <source>
        <dbReference type="Proteomes" id="UP000190037"/>
    </source>
</evidence>
<comment type="caution">
    <text evidence="2">The sequence shown here is derived from an EMBL/GenBank/DDBJ whole genome shotgun (WGS) entry which is preliminary data.</text>
</comment>
<proteinExistence type="predicted"/>
<dbReference type="Proteomes" id="UP000190037">
    <property type="component" value="Unassembled WGS sequence"/>
</dbReference>
<organism evidence="2 3">
    <name type="scientific">Embleya scabrispora</name>
    <dbReference type="NCBI Taxonomy" id="159449"/>
    <lineage>
        <taxon>Bacteria</taxon>
        <taxon>Bacillati</taxon>
        <taxon>Actinomycetota</taxon>
        <taxon>Actinomycetes</taxon>
        <taxon>Kitasatosporales</taxon>
        <taxon>Streptomycetaceae</taxon>
        <taxon>Embleya</taxon>
    </lineage>
</organism>
<dbReference type="EMBL" id="MWQN01000001">
    <property type="protein sequence ID" value="OPC83909.1"/>
    <property type="molecule type" value="Genomic_DNA"/>
</dbReference>
<dbReference type="OrthoDB" id="9787435at2"/>
<dbReference type="PANTHER" id="PTHR43482">
    <property type="entry name" value="PROTEIN AST1-RELATED"/>
    <property type="match status" value="1"/>
</dbReference>
<evidence type="ECO:0000313" key="2">
    <source>
        <dbReference type="EMBL" id="OPC83909.1"/>
    </source>
</evidence>
<dbReference type="Pfam" id="PF08240">
    <property type="entry name" value="ADH_N"/>
    <property type="match status" value="1"/>
</dbReference>
<evidence type="ECO:0000259" key="1">
    <source>
        <dbReference type="SMART" id="SM00829"/>
    </source>
</evidence>
<keyword evidence="3" id="KW-1185">Reference proteome</keyword>
<dbReference type="PANTHER" id="PTHR43482:SF1">
    <property type="entry name" value="PROTEIN AST1-RELATED"/>
    <property type="match status" value="1"/>
</dbReference>
<dbReference type="Gene3D" id="3.90.180.10">
    <property type="entry name" value="Medium-chain alcohol dehydrogenases, catalytic domain"/>
    <property type="match status" value="1"/>
</dbReference>
<dbReference type="SMART" id="SM00829">
    <property type="entry name" value="PKS_ER"/>
    <property type="match status" value="1"/>
</dbReference>
<dbReference type="RefSeq" id="WP_078978205.1">
    <property type="nucleotide sequence ID" value="NZ_MWQN01000001.1"/>
</dbReference>
<dbReference type="InterPro" id="IPR020843">
    <property type="entry name" value="ER"/>
</dbReference>
<dbReference type="SUPFAM" id="SSF50129">
    <property type="entry name" value="GroES-like"/>
    <property type="match status" value="1"/>
</dbReference>
<dbReference type="STRING" id="159449.B4N89_25885"/>
<dbReference type="SUPFAM" id="SSF51735">
    <property type="entry name" value="NAD(P)-binding Rossmann-fold domains"/>
    <property type="match status" value="1"/>
</dbReference>
<dbReference type="InterPro" id="IPR013154">
    <property type="entry name" value="ADH-like_N"/>
</dbReference>
<name>A0A1T3P487_9ACTN</name>
<dbReference type="InterPro" id="IPR011032">
    <property type="entry name" value="GroES-like_sf"/>
</dbReference>
<accession>A0A1T3P487</accession>
<gene>
    <name evidence="2" type="ORF">B4N89_25885</name>
</gene>